<accession>A0A8T2MIV8</accession>
<evidence type="ECO:0000256" key="4">
    <source>
        <dbReference type="SAM" id="MobiDB-lite"/>
    </source>
</evidence>
<comment type="caution">
    <text evidence="6">The sequence shown here is derived from an EMBL/GenBank/DDBJ whole genome shotgun (WGS) entry which is preliminary data.</text>
</comment>
<evidence type="ECO:0000256" key="3">
    <source>
        <dbReference type="ARBA" id="ARBA00023163"/>
    </source>
</evidence>
<dbReference type="AlphaFoldDB" id="A0A8T2MIV8"/>
<name>A0A8T2MIV8_ASTMX</name>
<dbReference type="GO" id="GO:0043565">
    <property type="term" value="F:sequence-specific DNA binding"/>
    <property type="evidence" value="ECO:0007669"/>
    <property type="project" value="TreeGrafter"/>
</dbReference>
<evidence type="ECO:0000256" key="1">
    <source>
        <dbReference type="ARBA" id="ARBA00023015"/>
    </source>
</evidence>
<organism evidence="6 7">
    <name type="scientific">Astyanax mexicanus</name>
    <name type="common">Blind cave fish</name>
    <name type="synonym">Astyanax fasciatus mexicanus</name>
    <dbReference type="NCBI Taxonomy" id="7994"/>
    <lineage>
        <taxon>Eukaryota</taxon>
        <taxon>Metazoa</taxon>
        <taxon>Chordata</taxon>
        <taxon>Craniata</taxon>
        <taxon>Vertebrata</taxon>
        <taxon>Euteleostomi</taxon>
        <taxon>Actinopterygii</taxon>
        <taxon>Neopterygii</taxon>
        <taxon>Teleostei</taxon>
        <taxon>Ostariophysi</taxon>
        <taxon>Characiformes</taxon>
        <taxon>Characoidei</taxon>
        <taxon>Acestrorhamphidae</taxon>
        <taxon>Acestrorhamphinae</taxon>
        <taxon>Astyanax</taxon>
    </lineage>
</organism>
<keyword evidence="2" id="KW-0010">Activator</keyword>
<dbReference type="InterPro" id="IPR037655">
    <property type="entry name" value="POU2AF2"/>
</dbReference>
<dbReference type="InterPro" id="IPR047571">
    <property type="entry name" value="OCA"/>
</dbReference>
<evidence type="ECO:0000313" key="6">
    <source>
        <dbReference type="EMBL" id="KAG9281762.1"/>
    </source>
</evidence>
<dbReference type="PANTHER" id="PTHR28376">
    <property type="entry name" value="RGD1562914"/>
    <property type="match status" value="1"/>
</dbReference>
<evidence type="ECO:0000259" key="5">
    <source>
        <dbReference type="PROSITE" id="PS52003"/>
    </source>
</evidence>
<evidence type="ECO:0000313" key="7">
    <source>
        <dbReference type="Proteomes" id="UP000752171"/>
    </source>
</evidence>
<proteinExistence type="predicted"/>
<feature type="region of interest" description="Disordered" evidence="4">
    <location>
        <begin position="271"/>
        <end position="293"/>
    </location>
</feature>
<dbReference type="Pfam" id="PF17721">
    <property type="entry name" value="POU2AF2"/>
    <property type="match status" value="1"/>
</dbReference>
<dbReference type="PANTHER" id="PTHR28376:SF1">
    <property type="entry name" value="POU DOMAIN CLASS 2-ASSOCIATING FACTOR 2"/>
    <property type="match status" value="1"/>
</dbReference>
<dbReference type="Proteomes" id="UP000752171">
    <property type="component" value="Unassembled WGS sequence"/>
</dbReference>
<feature type="compositionally biased region" description="Low complexity" evidence="4">
    <location>
        <begin position="200"/>
        <end position="221"/>
    </location>
</feature>
<dbReference type="GO" id="GO:0070974">
    <property type="term" value="F:POU domain binding"/>
    <property type="evidence" value="ECO:0007669"/>
    <property type="project" value="InterPro"/>
</dbReference>
<dbReference type="PROSITE" id="PS52003">
    <property type="entry name" value="OCA"/>
    <property type="match status" value="1"/>
</dbReference>
<keyword evidence="3" id="KW-0804">Transcription</keyword>
<keyword evidence="1" id="KW-0805">Transcription regulation</keyword>
<gene>
    <name evidence="6" type="ORF">AMEX_G328</name>
</gene>
<sequence length="303" mass="32663">MVYQPAPGLPETAEYSKRVYQGVRVKHTVKDLLAEKRQRQTTTPRFNAAASSSQPAFVQMPGPHMLPGYYSMRRSFLPDSELCHPMKQYSTDSYSSALGGKTFPYDHSSSYPSFIDSYYQPESFGDYRGATAYTAGGGSLFPPSSLSTLLPSLSGETPSHLLLRDPWDQSSEDHVSQPEVLCPEASAPVADSPSLGGQDSGSSSPYRLSSSRSSTSIPSSSQPYTLQTLEDVHYPAASYSSASSYSCPPYMTIPGDLSVVKMPPVSSEEAGSSVVSLSDTTGPGWAKDDGSGSWMSYEARRAF</sequence>
<protein>
    <recommendedName>
        <fullName evidence="5">OCA domain-containing protein</fullName>
    </recommendedName>
</protein>
<feature type="domain" description="OCA" evidence="5">
    <location>
        <begin position="17"/>
        <end position="39"/>
    </location>
</feature>
<reference evidence="6 7" key="1">
    <citation type="submission" date="2021-07" db="EMBL/GenBank/DDBJ databases">
        <authorList>
            <person name="Imarazene B."/>
            <person name="Zahm M."/>
            <person name="Klopp C."/>
            <person name="Cabau C."/>
            <person name="Beille S."/>
            <person name="Jouanno E."/>
            <person name="Castinel A."/>
            <person name="Lluch J."/>
            <person name="Gil L."/>
            <person name="Kuchtly C."/>
            <person name="Lopez Roques C."/>
            <person name="Donnadieu C."/>
            <person name="Parrinello H."/>
            <person name="Journot L."/>
            <person name="Du K."/>
            <person name="Schartl M."/>
            <person name="Retaux S."/>
            <person name="Guiguen Y."/>
        </authorList>
    </citation>
    <scope>NUCLEOTIDE SEQUENCE [LARGE SCALE GENOMIC DNA]</scope>
    <source>
        <strain evidence="6">Pach_M1</strain>
        <tissue evidence="6">Testis</tissue>
    </source>
</reference>
<dbReference type="GO" id="GO:0003713">
    <property type="term" value="F:transcription coactivator activity"/>
    <property type="evidence" value="ECO:0007669"/>
    <property type="project" value="TreeGrafter"/>
</dbReference>
<dbReference type="GO" id="GO:0005634">
    <property type="term" value="C:nucleus"/>
    <property type="evidence" value="ECO:0007669"/>
    <property type="project" value="TreeGrafter"/>
</dbReference>
<dbReference type="EMBL" id="JAICCE010000001">
    <property type="protein sequence ID" value="KAG9281762.1"/>
    <property type="molecule type" value="Genomic_DNA"/>
</dbReference>
<evidence type="ECO:0000256" key="2">
    <source>
        <dbReference type="ARBA" id="ARBA00023159"/>
    </source>
</evidence>
<feature type="region of interest" description="Disordered" evidence="4">
    <location>
        <begin position="184"/>
        <end position="223"/>
    </location>
</feature>